<name>G2T206_ROSHA</name>
<sequence>MAKTQNEMKNTAEKNFTYFAPTNVHARVHPELEPSRLLTVAAYHNAIVPCDSHIF</sequence>
<protein>
    <submittedName>
        <fullName evidence="1">Uncharacterized protein</fullName>
    </submittedName>
</protein>
<organism evidence="1 2">
    <name type="scientific">Roseburia hominis (strain DSM 16839 / JCM 17582 / NCIMB 14029 / A2-183)</name>
    <dbReference type="NCBI Taxonomy" id="585394"/>
    <lineage>
        <taxon>Bacteria</taxon>
        <taxon>Bacillati</taxon>
        <taxon>Bacillota</taxon>
        <taxon>Clostridia</taxon>
        <taxon>Lachnospirales</taxon>
        <taxon>Lachnospiraceae</taxon>
        <taxon>Roseburia</taxon>
    </lineage>
</organism>
<dbReference type="Proteomes" id="UP000008178">
    <property type="component" value="Chromosome"/>
</dbReference>
<keyword evidence="2" id="KW-1185">Reference proteome</keyword>
<evidence type="ECO:0000313" key="1">
    <source>
        <dbReference type="EMBL" id="AEN95791.1"/>
    </source>
</evidence>
<evidence type="ECO:0000313" key="2">
    <source>
        <dbReference type="Proteomes" id="UP000008178"/>
    </source>
</evidence>
<reference evidence="1 2" key="1">
    <citation type="journal article" date="2015" name="Genome Announc.">
        <title>Complete genome sequence of the human gut symbiont Roseburia hominis.</title>
        <authorList>
            <person name="Travis A.J."/>
            <person name="Kelly D."/>
            <person name="Flint H.J."/>
            <person name="Aminov R.I."/>
        </authorList>
    </citation>
    <scope>NUCLEOTIDE SEQUENCE [LARGE SCALE GENOMIC DNA]</scope>
    <source>
        <strain evidence="2">DSM 16839 / JCM 17582 / NCIMB 14029 / A2-183</strain>
    </source>
</reference>
<gene>
    <name evidence="1" type="ordered locus">RHOM_03345</name>
</gene>
<dbReference type="HOGENOM" id="CLU_3029602_0_0_9"/>
<dbReference type="AlphaFoldDB" id="G2T206"/>
<dbReference type="KEGG" id="rho:RHOM_03345"/>
<accession>G2T206</accession>
<proteinExistence type="predicted"/>
<dbReference type="EMBL" id="CP003040">
    <property type="protein sequence ID" value="AEN95791.1"/>
    <property type="molecule type" value="Genomic_DNA"/>
</dbReference>